<keyword evidence="10" id="KW-0679">Respiratory chain</keyword>
<comment type="function">
    <text evidence="10">Electron carrier protein. The oxidized form of the cytochrome c heme group can accept an electron from the heme group of the cytochrome c1 subunit of cytochrome reductase. Cytochrome c then transfers this electron to the cytochrome oxidase complex, the final protein carrier in the mitochondrial electron-transport chain.</text>
</comment>
<keyword evidence="10" id="KW-0496">Mitochondrion</keyword>
<dbReference type="Proteomes" id="UP000270094">
    <property type="component" value="Unassembled WGS sequence"/>
</dbReference>
<gene>
    <name evidence="12" type="ORF">SVUK_LOCUS14784</name>
</gene>
<dbReference type="PANTHER" id="PTHR11961">
    <property type="entry name" value="CYTOCHROME C"/>
    <property type="match status" value="1"/>
</dbReference>
<dbReference type="InterPro" id="IPR009056">
    <property type="entry name" value="Cyt_c-like_dom"/>
</dbReference>
<dbReference type="AlphaFoldDB" id="A0A3P7J8Y7"/>
<dbReference type="GO" id="GO:0009055">
    <property type="term" value="F:electron transfer activity"/>
    <property type="evidence" value="ECO:0007669"/>
    <property type="project" value="InterPro"/>
</dbReference>
<evidence type="ECO:0000256" key="6">
    <source>
        <dbReference type="ARBA" id="ARBA00022982"/>
    </source>
</evidence>
<dbReference type="EMBL" id="UYYB01106336">
    <property type="protein sequence ID" value="VDM79786.1"/>
    <property type="molecule type" value="Genomic_DNA"/>
</dbReference>
<evidence type="ECO:0000256" key="7">
    <source>
        <dbReference type="ARBA" id="ARBA00023004"/>
    </source>
</evidence>
<dbReference type="PROSITE" id="PS51007">
    <property type="entry name" value="CYTC"/>
    <property type="match status" value="1"/>
</dbReference>
<evidence type="ECO:0000256" key="5">
    <source>
        <dbReference type="ARBA" id="ARBA00022723"/>
    </source>
</evidence>
<evidence type="ECO:0000256" key="9">
    <source>
        <dbReference type="RuleBase" id="RU004426"/>
    </source>
</evidence>
<comment type="PTM">
    <text evidence="10">Binds 1 heme group per subunit.</text>
</comment>
<evidence type="ECO:0000256" key="10">
    <source>
        <dbReference type="RuleBase" id="RU004427"/>
    </source>
</evidence>
<evidence type="ECO:0000256" key="4">
    <source>
        <dbReference type="ARBA" id="ARBA00022617"/>
    </source>
</evidence>
<dbReference type="GO" id="GO:0020037">
    <property type="term" value="F:heme binding"/>
    <property type="evidence" value="ECO:0007669"/>
    <property type="project" value="InterPro"/>
</dbReference>
<evidence type="ECO:0000256" key="2">
    <source>
        <dbReference type="ARBA" id="ARBA00006488"/>
    </source>
</evidence>
<evidence type="ECO:0000256" key="8">
    <source>
        <dbReference type="PROSITE-ProRule" id="PRU00433"/>
    </source>
</evidence>
<reference evidence="12 13" key="1">
    <citation type="submission" date="2018-11" db="EMBL/GenBank/DDBJ databases">
        <authorList>
            <consortium name="Pathogen Informatics"/>
        </authorList>
    </citation>
    <scope>NUCLEOTIDE SEQUENCE [LARGE SCALE GENOMIC DNA]</scope>
</reference>
<accession>A0A3P7J8Y7</accession>
<sequence>MSIPEGDYEKGKRAFKLRCLHCHVIDSMAAKAGPSLNGVMGRTSGSVPGYTYSEANKKMHVVWTRETMFEYLADPRKFMPGTKMIFKGMRKAEDRADLIKYMEVEGAKPPS</sequence>
<protein>
    <recommendedName>
        <fullName evidence="11">Cytochrome c domain-containing protein</fullName>
    </recommendedName>
</protein>
<dbReference type="PRINTS" id="PR00604">
    <property type="entry name" value="CYTCHRMECIAB"/>
</dbReference>
<evidence type="ECO:0000259" key="11">
    <source>
        <dbReference type="PROSITE" id="PS51007"/>
    </source>
</evidence>
<proteinExistence type="inferred from homology"/>
<keyword evidence="13" id="KW-1185">Reference proteome</keyword>
<keyword evidence="3 10" id="KW-0813">Transport</keyword>
<evidence type="ECO:0000313" key="13">
    <source>
        <dbReference type="Proteomes" id="UP000270094"/>
    </source>
</evidence>
<keyword evidence="5 8" id="KW-0479">Metal-binding</keyword>
<evidence type="ECO:0000256" key="3">
    <source>
        <dbReference type="ARBA" id="ARBA00022448"/>
    </source>
</evidence>
<feature type="domain" description="Cytochrome c" evidence="11">
    <location>
        <begin position="6"/>
        <end position="106"/>
    </location>
</feature>
<dbReference type="FunFam" id="1.10.760.10:FF:000001">
    <property type="entry name" value="Cytochrome c iso-1"/>
    <property type="match status" value="1"/>
</dbReference>
<name>A0A3P7J8Y7_STRVU</name>
<evidence type="ECO:0000256" key="1">
    <source>
        <dbReference type="ARBA" id="ARBA00004569"/>
    </source>
</evidence>
<dbReference type="GO" id="GO:0046872">
    <property type="term" value="F:metal ion binding"/>
    <property type="evidence" value="ECO:0007669"/>
    <property type="project" value="UniProtKB-KW"/>
</dbReference>
<comment type="similarity">
    <text evidence="2 9">Belongs to the cytochrome c family.</text>
</comment>
<organism evidence="12 13">
    <name type="scientific">Strongylus vulgaris</name>
    <name type="common">Blood worm</name>
    <dbReference type="NCBI Taxonomy" id="40348"/>
    <lineage>
        <taxon>Eukaryota</taxon>
        <taxon>Metazoa</taxon>
        <taxon>Ecdysozoa</taxon>
        <taxon>Nematoda</taxon>
        <taxon>Chromadorea</taxon>
        <taxon>Rhabditida</taxon>
        <taxon>Rhabditina</taxon>
        <taxon>Rhabditomorpha</taxon>
        <taxon>Strongyloidea</taxon>
        <taxon>Strongylidae</taxon>
        <taxon>Strongylus</taxon>
    </lineage>
</organism>
<evidence type="ECO:0000313" key="12">
    <source>
        <dbReference type="EMBL" id="VDM79786.1"/>
    </source>
</evidence>
<dbReference type="InterPro" id="IPR002327">
    <property type="entry name" value="Cyt_c_1A/1B"/>
</dbReference>
<dbReference type="Pfam" id="PF00034">
    <property type="entry name" value="Cytochrom_C"/>
    <property type="match status" value="1"/>
</dbReference>
<keyword evidence="6 10" id="KW-0249">Electron transport</keyword>
<keyword evidence="7 8" id="KW-0408">Iron</keyword>
<dbReference type="Gene3D" id="1.10.760.10">
    <property type="entry name" value="Cytochrome c-like domain"/>
    <property type="match status" value="1"/>
</dbReference>
<dbReference type="OrthoDB" id="449280at2759"/>
<dbReference type="InterPro" id="IPR036909">
    <property type="entry name" value="Cyt_c-like_dom_sf"/>
</dbReference>
<comment type="subcellular location">
    <subcellularLocation>
        <location evidence="1">Mitochondrion intermembrane space</location>
    </subcellularLocation>
</comment>
<dbReference type="SUPFAM" id="SSF46626">
    <property type="entry name" value="Cytochrome c"/>
    <property type="match status" value="1"/>
</dbReference>
<keyword evidence="4 8" id="KW-0349">Heme</keyword>
<dbReference type="GO" id="GO:0005758">
    <property type="term" value="C:mitochondrial intermembrane space"/>
    <property type="evidence" value="ECO:0007669"/>
    <property type="project" value="UniProtKB-SubCell"/>
</dbReference>